<dbReference type="PANTHER" id="PTHR32054">
    <property type="entry name" value="HEAVY CHAIN, PUTATIVE, EXPRESSED-RELATED-RELATED"/>
    <property type="match status" value="1"/>
</dbReference>
<organism evidence="3 4">
    <name type="scientific">Quillaja saponaria</name>
    <name type="common">Soap bark tree</name>
    <dbReference type="NCBI Taxonomy" id="32244"/>
    <lineage>
        <taxon>Eukaryota</taxon>
        <taxon>Viridiplantae</taxon>
        <taxon>Streptophyta</taxon>
        <taxon>Embryophyta</taxon>
        <taxon>Tracheophyta</taxon>
        <taxon>Spermatophyta</taxon>
        <taxon>Magnoliopsida</taxon>
        <taxon>eudicotyledons</taxon>
        <taxon>Gunneridae</taxon>
        <taxon>Pentapetalae</taxon>
        <taxon>rosids</taxon>
        <taxon>fabids</taxon>
        <taxon>Fabales</taxon>
        <taxon>Quillajaceae</taxon>
        <taxon>Quillaja</taxon>
    </lineage>
</organism>
<protein>
    <submittedName>
        <fullName evidence="3">WEB family protein</fullName>
    </submittedName>
</protein>
<comment type="caution">
    <text evidence="3">The sequence shown here is derived from an EMBL/GenBank/DDBJ whole genome shotgun (WGS) entry which is preliminary data.</text>
</comment>
<sequence>MNNNIQMMTSNQDGVMKVKKAEIDTRPPFRSVKEAVTLFGEKVLAGELYANKLKQMNGGENIFENSHDDSSRLGTTIVAELEETKQNLHKAKEESMFMAIHLCSLQEELERTKTELQQLKQFQETEKQVVIKSEIIEDHVKFFEDSTKFDMKNGIHDTQEDEEGIEFQKKRCVSFSNPPSVTHHVLNIPQGIEKLERHPSIKKKNKKKTLIPLIGGIFSKKKASHEVA</sequence>
<dbReference type="GO" id="GO:0009904">
    <property type="term" value="P:chloroplast accumulation movement"/>
    <property type="evidence" value="ECO:0007669"/>
    <property type="project" value="TreeGrafter"/>
</dbReference>
<dbReference type="EMBL" id="JARAOO010000006">
    <property type="protein sequence ID" value="KAJ7966861.1"/>
    <property type="molecule type" value="Genomic_DNA"/>
</dbReference>
<accession>A0AAD7LYU8</accession>
<name>A0AAD7LYU8_QUISA</name>
<keyword evidence="4" id="KW-1185">Reference proteome</keyword>
<dbReference type="KEGG" id="qsa:O6P43_016267"/>
<dbReference type="AlphaFoldDB" id="A0AAD7LYU8"/>
<evidence type="ECO:0000256" key="2">
    <source>
        <dbReference type="ARBA" id="ARBA00023054"/>
    </source>
</evidence>
<comment type="similarity">
    <text evidence="1">Belongs to the WEB family.</text>
</comment>
<reference evidence="3" key="1">
    <citation type="journal article" date="2023" name="Science">
        <title>Elucidation of the pathway for biosynthesis of saponin adjuvants from the soapbark tree.</title>
        <authorList>
            <person name="Reed J."/>
            <person name="Orme A."/>
            <person name="El-Demerdash A."/>
            <person name="Owen C."/>
            <person name="Martin L.B.B."/>
            <person name="Misra R.C."/>
            <person name="Kikuchi S."/>
            <person name="Rejzek M."/>
            <person name="Martin A.C."/>
            <person name="Harkess A."/>
            <person name="Leebens-Mack J."/>
            <person name="Louveau T."/>
            <person name="Stephenson M.J."/>
            <person name="Osbourn A."/>
        </authorList>
    </citation>
    <scope>NUCLEOTIDE SEQUENCE</scope>
    <source>
        <strain evidence="3">S10</strain>
    </source>
</reference>
<dbReference type="Proteomes" id="UP001163823">
    <property type="component" value="Chromosome 6"/>
</dbReference>
<evidence type="ECO:0000313" key="4">
    <source>
        <dbReference type="Proteomes" id="UP001163823"/>
    </source>
</evidence>
<evidence type="ECO:0000313" key="3">
    <source>
        <dbReference type="EMBL" id="KAJ7966861.1"/>
    </source>
</evidence>
<dbReference type="PANTHER" id="PTHR32054:SF9">
    <property type="entry name" value="OS04G0116200 PROTEIN"/>
    <property type="match status" value="1"/>
</dbReference>
<dbReference type="GO" id="GO:0009903">
    <property type="term" value="P:chloroplast avoidance movement"/>
    <property type="evidence" value="ECO:0007669"/>
    <property type="project" value="TreeGrafter"/>
</dbReference>
<evidence type="ECO:0000256" key="1">
    <source>
        <dbReference type="ARBA" id="ARBA00005485"/>
    </source>
</evidence>
<proteinExistence type="inferred from homology"/>
<dbReference type="GO" id="GO:0005829">
    <property type="term" value="C:cytosol"/>
    <property type="evidence" value="ECO:0007669"/>
    <property type="project" value="TreeGrafter"/>
</dbReference>
<keyword evidence="2" id="KW-0175">Coiled coil</keyword>
<gene>
    <name evidence="3" type="ORF">O6P43_016267</name>
</gene>